<dbReference type="GO" id="GO:0042073">
    <property type="term" value="P:intraciliary transport"/>
    <property type="evidence" value="ECO:0007669"/>
    <property type="project" value="InterPro"/>
</dbReference>
<evidence type="ECO:0000256" key="3">
    <source>
        <dbReference type="ARBA" id="ARBA00017206"/>
    </source>
</evidence>
<evidence type="ECO:0000256" key="5">
    <source>
        <dbReference type="ARBA" id="ARBA00023069"/>
    </source>
</evidence>
<evidence type="ECO:0000256" key="6">
    <source>
        <dbReference type="ARBA" id="ARBA00023212"/>
    </source>
</evidence>
<comment type="caution">
    <text evidence="9">The sequence shown here is derived from an EMBL/GenBank/DDBJ whole genome shotgun (WGS) entry which is preliminary data.</text>
</comment>
<feature type="compositionally biased region" description="Basic and acidic residues" evidence="8">
    <location>
        <begin position="50"/>
        <end position="66"/>
    </location>
</feature>
<evidence type="ECO:0000256" key="2">
    <source>
        <dbReference type="ARBA" id="ARBA00007700"/>
    </source>
</evidence>
<sequence>MAKIHQNQPYDESLEVPDAEEVASTYSPTPRSHNPLSRMPANHIANHGSSPHESRLTDNSDDDSKKALQKVIGRPEHLSDEEDDGSDISDEDDDEDEEDEVHIEGAYDPADYDNLQVSPEIKEMFEFITRYSYQVIELEHKLKPFIPDFIPSVGDTDAFIKIPRPDGNQDMIGLTVLDEPCASQSDPTVLDLQLRAISKQTTAKQIVVKSLPDAEKNSKQIDIWIDNIQKLHRAKPPPNVHYTKNMPDIDTLMQEWPAELEELLKKVSLPSADMDCSLGDYVKAICSILDIPVYKTSHNNDKVQALHVLFTLYNEFQNSQHFQALAQENKMDNSLKKKSSELILPEDNGPLV</sequence>
<evidence type="ECO:0000313" key="9">
    <source>
        <dbReference type="EMBL" id="CAE1293133.1"/>
    </source>
</evidence>
<dbReference type="PANTHER" id="PTHR13376">
    <property type="entry name" value="INTRAFLAGELLAR TRANSPORT PROTEIN 46 HOMOLOG"/>
    <property type="match status" value="1"/>
</dbReference>
<evidence type="ECO:0000256" key="4">
    <source>
        <dbReference type="ARBA" id="ARBA00022490"/>
    </source>
</evidence>
<gene>
    <name evidence="9" type="ORF">SPHA_49644</name>
</gene>
<feature type="compositionally biased region" description="Acidic residues" evidence="8">
    <location>
        <begin position="12"/>
        <end position="21"/>
    </location>
</feature>
<keyword evidence="7" id="KW-0966">Cell projection</keyword>
<dbReference type="PANTHER" id="PTHR13376:SF0">
    <property type="entry name" value="INTRAFLAGELLAR TRANSPORT PROTEIN 46 HOMOLOG"/>
    <property type="match status" value="1"/>
</dbReference>
<dbReference type="GO" id="GO:0030992">
    <property type="term" value="C:intraciliary transport particle B"/>
    <property type="evidence" value="ECO:0007669"/>
    <property type="project" value="TreeGrafter"/>
</dbReference>
<reference evidence="9" key="1">
    <citation type="submission" date="2021-01" db="EMBL/GenBank/DDBJ databases">
        <authorList>
            <person name="Li R."/>
            <person name="Bekaert M."/>
        </authorList>
    </citation>
    <scope>NUCLEOTIDE SEQUENCE</scope>
    <source>
        <strain evidence="9">Farmed</strain>
    </source>
</reference>
<dbReference type="OrthoDB" id="2119217at2759"/>
<evidence type="ECO:0000256" key="7">
    <source>
        <dbReference type="ARBA" id="ARBA00023273"/>
    </source>
</evidence>
<dbReference type="Proteomes" id="UP000597762">
    <property type="component" value="Unassembled WGS sequence"/>
</dbReference>
<comment type="subcellular location">
    <subcellularLocation>
        <location evidence="1">Cytoplasm</location>
        <location evidence="1">Cytoskeleton</location>
        <location evidence="1">Cilium basal body</location>
    </subcellularLocation>
</comment>
<feature type="compositionally biased region" description="Acidic residues" evidence="8">
    <location>
        <begin position="79"/>
        <end position="101"/>
    </location>
</feature>
<dbReference type="AlphaFoldDB" id="A0A812D8X5"/>
<dbReference type="GO" id="GO:0005815">
    <property type="term" value="C:microtubule organizing center"/>
    <property type="evidence" value="ECO:0007669"/>
    <property type="project" value="TreeGrafter"/>
</dbReference>
<evidence type="ECO:0000256" key="8">
    <source>
        <dbReference type="SAM" id="MobiDB-lite"/>
    </source>
</evidence>
<keyword evidence="4" id="KW-0963">Cytoplasm</keyword>
<evidence type="ECO:0000256" key="1">
    <source>
        <dbReference type="ARBA" id="ARBA00004120"/>
    </source>
</evidence>
<organism evidence="9 10">
    <name type="scientific">Acanthosepion pharaonis</name>
    <name type="common">Pharaoh cuttlefish</name>
    <name type="synonym">Sepia pharaonis</name>
    <dbReference type="NCBI Taxonomy" id="158019"/>
    <lineage>
        <taxon>Eukaryota</taxon>
        <taxon>Metazoa</taxon>
        <taxon>Spiralia</taxon>
        <taxon>Lophotrochozoa</taxon>
        <taxon>Mollusca</taxon>
        <taxon>Cephalopoda</taxon>
        <taxon>Coleoidea</taxon>
        <taxon>Decapodiformes</taxon>
        <taxon>Sepiida</taxon>
        <taxon>Sepiina</taxon>
        <taxon>Sepiidae</taxon>
        <taxon>Acanthosepion</taxon>
    </lineage>
</organism>
<feature type="region of interest" description="Disordered" evidence="8">
    <location>
        <begin position="1"/>
        <end position="115"/>
    </location>
</feature>
<keyword evidence="5" id="KW-0969">Cilium</keyword>
<protein>
    <recommendedName>
        <fullName evidence="3">Intraflagellar transport protein 46 homolog</fullName>
    </recommendedName>
</protein>
<accession>A0A812D8X5</accession>
<keyword evidence="10" id="KW-1185">Reference proteome</keyword>
<dbReference type="GO" id="GO:0060271">
    <property type="term" value="P:cilium assembly"/>
    <property type="evidence" value="ECO:0007669"/>
    <property type="project" value="TreeGrafter"/>
</dbReference>
<proteinExistence type="inferred from homology"/>
<dbReference type="InterPro" id="IPR022088">
    <property type="entry name" value="Intraflagellar_transp_cmplxB"/>
</dbReference>
<keyword evidence="6" id="KW-0206">Cytoskeleton</keyword>
<dbReference type="GO" id="GO:0031514">
    <property type="term" value="C:motile cilium"/>
    <property type="evidence" value="ECO:0007669"/>
    <property type="project" value="TreeGrafter"/>
</dbReference>
<feature type="compositionally biased region" description="Polar residues" evidence="8">
    <location>
        <begin position="24"/>
        <end position="35"/>
    </location>
</feature>
<dbReference type="EMBL" id="CAHIKZ030002866">
    <property type="protein sequence ID" value="CAE1293133.1"/>
    <property type="molecule type" value="Genomic_DNA"/>
</dbReference>
<evidence type="ECO:0000313" key="10">
    <source>
        <dbReference type="Proteomes" id="UP000597762"/>
    </source>
</evidence>
<name>A0A812D8X5_ACAPH</name>
<comment type="similarity">
    <text evidence="2">Belongs to the IFT46 family.</text>
</comment>
<feature type="compositionally biased region" description="Polar residues" evidence="8">
    <location>
        <begin position="1"/>
        <end position="10"/>
    </location>
</feature>
<dbReference type="Pfam" id="PF12317">
    <property type="entry name" value="IFT46_B_C"/>
    <property type="match status" value="1"/>
</dbReference>